<dbReference type="GO" id="GO:0005840">
    <property type="term" value="C:ribosome"/>
    <property type="evidence" value="ECO:0007669"/>
    <property type="project" value="UniProtKB-KW"/>
</dbReference>
<comment type="similarity">
    <text evidence="1">Belongs to the eukaryotic ribosomal protein eL34 family.</text>
</comment>
<dbReference type="InterPro" id="IPR008195">
    <property type="entry name" value="Ribosomal_eL34"/>
</dbReference>
<proteinExistence type="inferred from homology"/>
<evidence type="ECO:0000256" key="2">
    <source>
        <dbReference type="ARBA" id="ARBA00022980"/>
    </source>
</evidence>
<sequence length="116" mass="13305">MVANIRITYRRRHCYATKSNKVKPVKTPGGKLVAQYIKKTANVPKCGDTKTPLHGMPALRPNKFKKLHQRQKKVSRAYGGVLCGKAVRERIIRAFLIEEQKIVKRVVAQQKRKVKK</sequence>
<evidence type="ECO:0000256" key="3">
    <source>
        <dbReference type="ARBA" id="ARBA00023274"/>
    </source>
</evidence>
<protein>
    <submittedName>
        <fullName evidence="4">60S ribosomal protein L34-B (60S ribosomal protein L34-2)</fullName>
    </submittedName>
</protein>
<dbReference type="Gene3D" id="6.20.340.10">
    <property type="match status" value="1"/>
</dbReference>
<dbReference type="Proteomes" id="UP001642464">
    <property type="component" value="Unassembled WGS sequence"/>
</dbReference>
<dbReference type="InterPro" id="IPR018065">
    <property type="entry name" value="Ribosomal_eL34_CS"/>
</dbReference>
<dbReference type="PROSITE" id="PS01145">
    <property type="entry name" value="RIBOSOMAL_L34E"/>
    <property type="match status" value="1"/>
</dbReference>
<gene>
    <name evidence="4" type="ORF">SCF082_LOCUS48512</name>
</gene>
<keyword evidence="2 4" id="KW-0689">Ribosomal protein</keyword>
<dbReference type="Pfam" id="PF01199">
    <property type="entry name" value="Ribosomal_L34e"/>
    <property type="match status" value="1"/>
</dbReference>
<evidence type="ECO:0000256" key="1">
    <source>
        <dbReference type="ARBA" id="ARBA00009875"/>
    </source>
</evidence>
<evidence type="ECO:0000313" key="5">
    <source>
        <dbReference type="Proteomes" id="UP001642464"/>
    </source>
</evidence>
<keyword evidence="3" id="KW-0687">Ribonucleoprotein</keyword>
<organism evidence="4 5">
    <name type="scientific">Durusdinium trenchii</name>
    <dbReference type="NCBI Taxonomy" id="1381693"/>
    <lineage>
        <taxon>Eukaryota</taxon>
        <taxon>Sar</taxon>
        <taxon>Alveolata</taxon>
        <taxon>Dinophyceae</taxon>
        <taxon>Suessiales</taxon>
        <taxon>Symbiodiniaceae</taxon>
        <taxon>Durusdinium</taxon>
    </lineage>
</organism>
<dbReference type="InterPro" id="IPR038562">
    <property type="entry name" value="Ribosomal_eL34_C_sf"/>
</dbReference>
<keyword evidence="5" id="KW-1185">Reference proteome</keyword>
<comment type="caution">
    <text evidence="4">The sequence shown here is derived from an EMBL/GenBank/DDBJ whole genome shotgun (WGS) entry which is preliminary data.</text>
</comment>
<dbReference type="Gene3D" id="6.20.370.70">
    <property type="match status" value="1"/>
</dbReference>
<dbReference type="PRINTS" id="PR01250">
    <property type="entry name" value="RIBOSOMALL34"/>
</dbReference>
<reference evidence="4 5" key="1">
    <citation type="submission" date="2024-02" db="EMBL/GenBank/DDBJ databases">
        <authorList>
            <person name="Chen Y."/>
            <person name="Shah S."/>
            <person name="Dougan E. K."/>
            <person name="Thang M."/>
            <person name="Chan C."/>
        </authorList>
    </citation>
    <scope>NUCLEOTIDE SEQUENCE [LARGE SCALE GENOMIC DNA]</scope>
</reference>
<accession>A0ABP0RUC4</accession>
<evidence type="ECO:0000313" key="4">
    <source>
        <dbReference type="EMBL" id="CAK9103899.1"/>
    </source>
</evidence>
<name>A0ABP0RUC4_9DINO</name>
<dbReference type="PANTHER" id="PTHR10759">
    <property type="entry name" value="60S RIBOSOMAL PROTEIN L34"/>
    <property type="match status" value="1"/>
</dbReference>
<dbReference type="EMBL" id="CAXAMM010042272">
    <property type="protein sequence ID" value="CAK9103899.1"/>
    <property type="molecule type" value="Genomic_DNA"/>
</dbReference>